<organism evidence="2 3">
    <name type="scientific">Borrelia hermsii</name>
    <dbReference type="NCBI Taxonomy" id="140"/>
    <lineage>
        <taxon>Bacteria</taxon>
        <taxon>Pseudomonadati</taxon>
        <taxon>Spirochaetota</taxon>
        <taxon>Spirochaetia</taxon>
        <taxon>Spirochaetales</taxon>
        <taxon>Borreliaceae</taxon>
        <taxon>Borrelia</taxon>
    </lineage>
</organism>
<name>A0AAN0X6X1_BORHE</name>
<sequence length="193" mass="23061">MKKVGKIKLYKVGEVVKILEERFNYKIHPQNVCRKASILNAYITYNDINYLSEDIICYFATDLKKKATRADIRLIIQKKIEKIKKNLNTYENKHRVSPIKAIKNIKSQNTNTITIVKAVIQLKEEIQKMREQTQEEIQDKSEEIARLKKEMQKMREQTQEEIQDKREEIARLKRAIQKMREQTQEKIQIREAI</sequence>
<dbReference type="RefSeq" id="WP_025407193.1">
    <property type="nucleotide sequence ID" value="NZ_CP014814.1"/>
</dbReference>
<geneLocation type="plasmid" evidence="3">
    <name>unnamed 1</name>
</geneLocation>
<accession>A0AAN0X6X1</accession>
<keyword evidence="2" id="KW-0614">Plasmid</keyword>
<reference evidence="2 3" key="1">
    <citation type="submission" date="2016-03" db="EMBL/GenBank/DDBJ databases">
        <title>Borrelia hermsii Genome sequencing and assembly.</title>
        <authorList>
            <person name="Bontemps-Gallo S."/>
            <person name="Stewart S."/>
        </authorList>
    </citation>
    <scope>NUCLEOTIDE SEQUENCE [LARGE SCALE GENOMIC DNA]</scope>
    <source>
        <strain evidence="2 3">DAH-2E7</strain>
        <plasmid evidence="3">unnamed 1</plasmid>
    </source>
</reference>
<dbReference type="Proteomes" id="UP000075229">
    <property type="component" value="Plasmid unnamed"/>
</dbReference>
<feature type="coiled-coil region" evidence="1">
    <location>
        <begin position="73"/>
        <end position="192"/>
    </location>
</feature>
<dbReference type="EMBL" id="CP014814">
    <property type="protein sequence ID" value="AMR76139.1"/>
    <property type="molecule type" value="Genomic_DNA"/>
</dbReference>
<evidence type="ECO:0000313" key="2">
    <source>
        <dbReference type="EMBL" id="AMR76139.1"/>
    </source>
</evidence>
<keyword evidence="1" id="KW-0175">Coiled coil</keyword>
<evidence type="ECO:0000313" key="3">
    <source>
        <dbReference type="Proteomes" id="UP000075229"/>
    </source>
</evidence>
<dbReference type="AlphaFoldDB" id="A0AAN0X6X1"/>
<dbReference type="Gene3D" id="1.20.58.130">
    <property type="match status" value="1"/>
</dbReference>
<evidence type="ECO:0000256" key="1">
    <source>
        <dbReference type="SAM" id="Coils"/>
    </source>
</evidence>
<proteinExistence type="predicted"/>
<gene>
    <name evidence="2" type="ORF">A0V01_05990</name>
</gene>
<protein>
    <submittedName>
        <fullName evidence="2">Uncharacterized protein</fullName>
    </submittedName>
</protein>